<dbReference type="GO" id="GO:0003700">
    <property type="term" value="F:DNA-binding transcription factor activity"/>
    <property type="evidence" value="ECO:0007669"/>
    <property type="project" value="InterPro"/>
</dbReference>
<evidence type="ECO:0000256" key="3">
    <source>
        <dbReference type="ARBA" id="ARBA00023125"/>
    </source>
</evidence>
<keyword evidence="2" id="KW-0805">Transcription regulation</keyword>
<dbReference type="Gene3D" id="3.40.190.290">
    <property type="match status" value="1"/>
</dbReference>
<evidence type="ECO:0000313" key="6">
    <source>
        <dbReference type="EMBL" id="MBS5519585.1"/>
    </source>
</evidence>
<dbReference type="SUPFAM" id="SSF46785">
    <property type="entry name" value="Winged helix' DNA-binding domain"/>
    <property type="match status" value="1"/>
</dbReference>
<dbReference type="AlphaFoldDB" id="A0A943EJR6"/>
<dbReference type="CDD" id="cd05466">
    <property type="entry name" value="PBP2_LTTR_substrate"/>
    <property type="match status" value="1"/>
</dbReference>
<dbReference type="Pfam" id="PF03466">
    <property type="entry name" value="LysR_substrate"/>
    <property type="match status" value="1"/>
</dbReference>
<dbReference type="GO" id="GO:0005829">
    <property type="term" value="C:cytosol"/>
    <property type="evidence" value="ECO:0007669"/>
    <property type="project" value="TreeGrafter"/>
</dbReference>
<dbReference type="PROSITE" id="PS50931">
    <property type="entry name" value="HTH_LYSR"/>
    <property type="match status" value="1"/>
</dbReference>
<dbReference type="PANTHER" id="PTHR30419">
    <property type="entry name" value="HTH-TYPE TRANSCRIPTIONAL REGULATOR YBHD"/>
    <property type="match status" value="1"/>
</dbReference>
<dbReference type="Proteomes" id="UP000754226">
    <property type="component" value="Unassembled WGS sequence"/>
</dbReference>
<dbReference type="InterPro" id="IPR005119">
    <property type="entry name" value="LysR_subst-bd"/>
</dbReference>
<keyword evidence="3" id="KW-0238">DNA-binding</keyword>
<protein>
    <submittedName>
        <fullName evidence="6">LysR family transcriptional regulator</fullName>
    </submittedName>
</protein>
<dbReference type="Gene3D" id="1.10.10.10">
    <property type="entry name" value="Winged helix-like DNA-binding domain superfamily/Winged helix DNA-binding domain"/>
    <property type="match status" value="1"/>
</dbReference>
<evidence type="ECO:0000256" key="2">
    <source>
        <dbReference type="ARBA" id="ARBA00023015"/>
    </source>
</evidence>
<reference evidence="6" key="1">
    <citation type="submission" date="2021-02" db="EMBL/GenBank/DDBJ databases">
        <title>Infant gut strain persistence is associated with maternal origin, phylogeny, and functional potential including surface adhesion and iron acquisition.</title>
        <authorList>
            <person name="Lou Y.C."/>
        </authorList>
    </citation>
    <scope>NUCLEOTIDE SEQUENCE</scope>
    <source>
        <strain evidence="6">L3_106_000M1_dasL3_106_000M1_concoct_15</strain>
    </source>
</reference>
<organism evidence="6 7">
    <name type="scientific">Acidaminococcus intestini</name>
    <dbReference type="NCBI Taxonomy" id="187327"/>
    <lineage>
        <taxon>Bacteria</taxon>
        <taxon>Bacillati</taxon>
        <taxon>Bacillota</taxon>
        <taxon>Negativicutes</taxon>
        <taxon>Acidaminococcales</taxon>
        <taxon>Acidaminococcaceae</taxon>
        <taxon>Acidaminococcus</taxon>
    </lineage>
</organism>
<dbReference type="EMBL" id="JAGZCZ010000005">
    <property type="protein sequence ID" value="MBS5519585.1"/>
    <property type="molecule type" value="Genomic_DNA"/>
</dbReference>
<dbReference type="InterPro" id="IPR000847">
    <property type="entry name" value="LysR_HTH_N"/>
</dbReference>
<sequence>MDFRELQYVVTVADCRNITQASKELFISQPSLSYALAQIEKDVGAKLFDRSHQPLTLTDAGRIYVKTARLILREKTDMKNRIADLKVGSSGDIIVGIPSGRAGYMFRPVLRCLREKYPASQLFLKEGGTSDLLELLQMGKVSFIIVPYFDDELPVGIHKEHIYNEAVPLIAAPDFFSDADFLDKGVRRINLKKIGKKPFIAVKKKHFIRTIVDRVFQKEGIIPNILTEVDSSYDAVQLAACGMGYTIVPQRTVIILGDKQKGTSFSYSDQPPVFPIQALYKKGTYLNKAEKYLIELLKKEFDGKGKD</sequence>
<dbReference type="InterPro" id="IPR036388">
    <property type="entry name" value="WH-like_DNA-bd_sf"/>
</dbReference>
<dbReference type="InterPro" id="IPR050950">
    <property type="entry name" value="HTH-type_LysR_regulators"/>
</dbReference>
<comment type="caution">
    <text evidence="6">The sequence shown here is derived from an EMBL/GenBank/DDBJ whole genome shotgun (WGS) entry which is preliminary data.</text>
</comment>
<accession>A0A943EJR6</accession>
<dbReference type="SUPFAM" id="SSF53850">
    <property type="entry name" value="Periplasmic binding protein-like II"/>
    <property type="match status" value="1"/>
</dbReference>
<feature type="domain" description="HTH lysR-type" evidence="5">
    <location>
        <begin position="1"/>
        <end position="58"/>
    </location>
</feature>
<proteinExistence type="inferred from homology"/>
<dbReference type="InterPro" id="IPR036390">
    <property type="entry name" value="WH_DNA-bd_sf"/>
</dbReference>
<evidence type="ECO:0000313" key="7">
    <source>
        <dbReference type="Proteomes" id="UP000754226"/>
    </source>
</evidence>
<evidence type="ECO:0000256" key="4">
    <source>
        <dbReference type="ARBA" id="ARBA00023163"/>
    </source>
</evidence>
<dbReference type="FunFam" id="1.10.10.10:FF:000001">
    <property type="entry name" value="LysR family transcriptional regulator"/>
    <property type="match status" value="1"/>
</dbReference>
<comment type="similarity">
    <text evidence="1">Belongs to the LysR transcriptional regulatory family.</text>
</comment>
<gene>
    <name evidence="6" type="ORF">KHX13_04525</name>
</gene>
<name>A0A943EJR6_9FIRM</name>
<dbReference type="GO" id="GO:0003677">
    <property type="term" value="F:DNA binding"/>
    <property type="evidence" value="ECO:0007669"/>
    <property type="project" value="UniProtKB-KW"/>
</dbReference>
<dbReference type="PRINTS" id="PR00039">
    <property type="entry name" value="HTHLYSR"/>
</dbReference>
<evidence type="ECO:0000256" key="1">
    <source>
        <dbReference type="ARBA" id="ARBA00009437"/>
    </source>
</evidence>
<evidence type="ECO:0000259" key="5">
    <source>
        <dbReference type="PROSITE" id="PS50931"/>
    </source>
</evidence>
<keyword evidence="4" id="KW-0804">Transcription</keyword>
<dbReference type="Pfam" id="PF00126">
    <property type="entry name" value="HTH_1"/>
    <property type="match status" value="1"/>
</dbReference>